<dbReference type="PANTHER" id="PTHR45842">
    <property type="entry name" value="SYNAPTIC ADHESION-LIKE MOLECULE SALM"/>
    <property type="match status" value="1"/>
</dbReference>
<evidence type="ECO:0000256" key="8">
    <source>
        <dbReference type="ARBA" id="ARBA00022989"/>
    </source>
</evidence>
<keyword evidence="3" id="KW-1003">Cell membrane</keyword>
<name>A0A1V9X3F4_9ACAR</name>
<dbReference type="EMBL" id="MNPL01026612">
    <property type="protein sequence ID" value="OQR67938.1"/>
    <property type="molecule type" value="Genomic_DNA"/>
</dbReference>
<dbReference type="InterPro" id="IPR003591">
    <property type="entry name" value="Leu-rich_rpt_typical-subtyp"/>
</dbReference>
<evidence type="ECO:0000256" key="9">
    <source>
        <dbReference type="ARBA" id="ARBA00023136"/>
    </source>
</evidence>
<keyword evidence="5 11" id="KW-0812">Transmembrane</keyword>
<sequence length="1111" mass="125643">MDKSGVCAQMTLISVVSAITACTLVWFNLQLVAEARYVQPEDCTWEPMSDSAGVSMACSLTALQGEPDPTNFSLIMLGHTVRLLIRCAYGDAVPPTHSSELASGFFEHLIGLESLNIEQCKLDYLPPKAFQGLSDLKHLTVRTFNTDRNRFSLRLLPTSFLPLAGLESLDLSENNIGSLPHALLCGLNQLRFVNFTRNKFSDVVNMGLSSESRCSPAIRELEVAHNRLKLLSDRGFASLPHLEELRLDHNQITHAESSSLSGLTKLERFDITHNVLVSLPATLFRPTPKLSELYLRNNSLNALPPDLFTGLNDLTMLDLAHNQLSSLGWLGGPNAVAHLAQLRTLDLSHNQLTRLESGAFRALVALQTIQLQDNLIEHIANDTFRHLNELQSLVLSNNRLQQVGPRTLVGPGNSLMTLQLDKNRVKSIHKDAFRSMLMLQELNLAGNKLSTVPHAVSALSMLRSLDLSDNDMQDVANASYQDLRKLYALNLMGNKIGNISRGAFNGLLSVRILNLARNGIQAVEEGTFDDLPGLHYLRMDSNIIDDVNGLFSNLHDLIMLNISVNRVRWFDYALIPVGLQWLDIHDNQIEVLGNYFELEHTLKLRTLDASYNKLTDLDSSSLPNGIEIVFLKHNNLRRIQPFTFLGKQNLTRVDLTNNLLQVLEMTMFRLSDVSVHRPVAEFAMAGNPYLCDCRMGWIQHSQNLSLASSDSSRQYPRIVDLHSVECKLSFSKNVDSLPLVEVEPAEFLCEYKSHCFALCHCCDFDECDCDMICPDNCTCYHNQSWDSNIVDCSARHRIEAPKQLPMTISEMYLDGNNIPVLRPESFINRSKLEVLFLNNSNVAIVHNRSFVSFQKLRVLRLDDNQILTFSGREFDGLTKLEELYLSNNMLSYVSNITFAQLAKLKILYLHRNRLVEMSLASLRYNPRLNELRLAGNPWTCSCHFTEKLAQFLYLRSDTVQDIFQLTCVHNETTLLQLWELNVTECYRPSETTLPPQFQLRRIENLPVLIIIGAISFPLVTVTVLIAKRRMLSVWFFNRCGVRIFHRARAEEEKLFDVFVSYSKKDEAFVAQILAPELECCNPPYRLCLHYRDLPVAGTYLSEAIQEAVESS</sequence>
<dbReference type="SMART" id="SM00365">
    <property type="entry name" value="LRR_SD22"/>
    <property type="match status" value="6"/>
</dbReference>
<keyword evidence="8 11" id="KW-1133">Transmembrane helix</keyword>
<dbReference type="STRING" id="418985.A0A1V9X3F4"/>
<dbReference type="Proteomes" id="UP000192247">
    <property type="component" value="Unassembled WGS sequence"/>
</dbReference>
<feature type="transmembrane region" description="Helical" evidence="11">
    <location>
        <begin position="12"/>
        <end position="33"/>
    </location>
</feature>
<dbReference type="GO" id="GO:0005886">
    <property type="term" value="C:plasma membrane"/>
    <property type="evidence" value="ECO:0007669"/>
    <property type="project" value="UniProtKB-SubCell"/>
</dbReference>
<keyword evidence="6" id="KW-0732">Signal</keyword>
<proteinExistence type="inferred from homology"/>
<keyword evidence="7" id="KW-0677">Repeat</keyword>
<dbReference type="PANTHER" id="PTHR45842:SF12">
    <property type="entry name" value="KEKKON 5, ISOFORM A"/>
    <property type="match status" value="1"/>
</dbReference>
<dbReference type="GO" id="GO:0007165">
    <property type="term" value="P:signal transduction"/>
    <property type="evidence" value="ECO:0007669"/>
    <property type="project" value="InterPro"/>
</dbReference>
<dbReference type="SUPFAM" id="SSF52058">
    <property type="entry name" value="L domain-like"/>
    <property type="match status" value="3"/>
</dbReference>
<comment type="caution">
    <text evidence="13">The sequence shown here is derived from an EMBL/GenBank/DDBJ whole genome shotgun (WGS) entry which is preliminary data.</text>
</comment>
<dbReference type="InterPro" id="IPR001611">
    <property type="entry name" value="Leu-rich_rpt"/>
</dbReference>
<evidence type="ECO:0000256" key="3">
    <source>
        <dbReference type="ARBA" id="ARBA00022475"/>
    </source>
</evidence>
<dbReference type="InterPro" id="IPR032675">
    <property type="entry name" value="LRR_dom_sf"/>
</dbReference>
<organism evidence="13 14">
    <name type="scientific">Tropilaelaps mercedesae</name>
    <dbReference type="NCBI Taxonomy" id="418985"/>
    <lineage>
        <taxon>Eukaryota</taxon>
        <taxon>Metazoa</taxon>
        <taxon>Ecdysozoa</taxon>
        <taxon>Arthropoda</taxon>
        <taxon>Chelicerata</taxon>
        <taxon>Arachnida</taxon>
        <taxon>Acari</taxon>
        <taxon>Parasitiformes</taxon>
        <taxon>Mesostigmata</taxon>
        <taxon>Gamasina</taxon>
        <taxon>Dermanyssoidea</taxon>
        <taxon>Laelapidae</taxon>
        <taxon>Tropilaelaps</taxon>
    </lineage>
</organism>
<dbReference type="InterPro" id="IPR035897">
    <property type="entry name" value="Toll_tir_struct_dom_sf"/>
</dbReference>
<dbReference type="OrthoDB" id="2015831at2759"/>
<keyword evidence="4" id="KW-0433">Leucine-rich repeat</keyword>
<dbReference type="SUPFAM" id="SSF52047">
    <property type="entry name" value="RNI-like"/>
    <property type="match status" value="1"/>
</dbReference>
<evidence type="ECO:0000256" key="4">
    <source>
        <dbReference type="ARBA" id="ARBA00022614"/>
    </source>
</evidence>
<accession>A0A1V9X3F4</accession>
<dbReference type="FunCoup" id="A0A1V9X3F4">
    <property type="interactions" value="1"/>
</dbReference>
<keyword evidence="10" id="KW-0325">Glycoprotein</keyword>
<evidence type="ECO:0000256" key="11">
    <source>
        <dbReference type="SAM" id="Phobius"/>
    </source>
</evidence>
<evidence type="ECO:0000256" key="6">
    <source>
        <dbReference type="ARBA" id="ARBA00022729"/>
    </source>
</evidence>
<feature type="domain" description="TIR" evidence="12">
    <location>
        <begin position="1053"/>
        <end position="1111"/>
    </location>
</feature>
<dbReference type="FunFam" id="3.80.10.10:FF:001438">
    <property type="entry name" value="Uncharacterized protein"/>
    <property type="match status" value="1"/>
</dbReference>
<keyword evidence="14" id="KW-1185">Reference proteome</keyword>
<evidence type="ECO:0000256" key="10">
    <source>
        <dbReference type="ARBA" id="ARBA00023180"/>
    </source>
</evidence>
<comment type="subcellular location">
    <subcellularLocation>
        <location evidence="1">Cell membrane</location>
    </subcellularLocation>
</comment>
<protein>
    <submittedName>
        <fullName evidence="13">Slit3 protein-like</fullName>
    </submittedName>
</protein>
<dbReference type="SMART" id="SM00369">
    <property type="entry name" value="LRR_TYP"/>
    <property type="match status" value="21"/>
</dbReference>
<feature type="transmembrane region" description="Helical" evidence="11">
    <location>
        <begin position="1005"/>
        <end position="1026"/>
    </location>
</feature>
<evidence type="ECO:0000259" key="12">
    <source>
        <dbReference type="PROSITE" id="PS50104"/>
    </source>
</evidence>
<reference evidence="13 14" key="1">
    <citation type="journal article" date="2017" name="Gigascience">
        <title>Draft genome of the honey bee ectoparasitic mite, Tropilaelaps mercedesae, is shaped by the parasitic life history.</title>
        <authorList>
            <person name="Dong X."/>
            <person name="Armstrong S.D."/>
            <person name="Xia D."/>
            <person name="Makepeace B.L."/>
            <person name="Darby A.C."/>
            <person name="Kadowaki T."/>
        </authorList>
    </citation>
    <scope>NUCLEOTIDE SEQUENCE [LARGE SCALE GENOMIC DNA]</scope>
    <source>
        <strain evidence="13">Wuxi-XJTLU</strain>
    </source>
</reference>
<dbReference type="Pfam" id="PF13855">
    <property type="entry name" value="LRR_8"/>
    <property type="match status" value="6"/>
</dbReference>
<evidence type="ECO:0000313" key="14">
    <source>
        <dbReference type="Proteomes" id="UP000192247"/>
    </source>
</evidence>
<dbReference type="Gene3D" id="3.40.50.10140">
    <property type="entry name" value="Toll/interleukin-1 receptor homology (TIR) domain"/>
    <property type="match status" value="1"/>
</dbReference>
<comment type="similarity">
    <text evidence="2">Belongs to the Toll-like receptor family.</text>
</comment>
<evidence type="ECO:0000256" key="2">
    <source>
        <dbReference type="ARBA" id="ARBA00009634"/>
    </source>
</evidence>
<evidence type="ECO:0000256" key="7">
    <source>
        <dbReference type="ARBA" id="ARBA00022737"/>
    </source>
</evidence>
<dbReference type="InterPro" id="IPR000157">
    <property type="entry name" value="TIR_dom"/>
</dbReference>
<dbReference type="PRINTS" id="PR00019">
    <property type="entry name" value="LEURICHRPT"/>
</dbReference>
<dbReference type="SMART" id="SM00364">
    <property type="entry name" value="LRR_BAC"/>
    <property type="match status" value="8"/>
</dbReference>
<dbReference type="PROSITE" id="PS51450">
    <property type="entry name" value="LRR"/>
    <property type="match status" value="5"/>
</dbReference>
<gene>
    <name evidence="13" type="ORF">BIW11_02110</name>
</gene>
<evidence type="ECO:0000256" key="5">
    <source>
        <dbReference type="ARBA" id="ARBA00022692"/>
    </source>
</evidence>
<evidence type="ECO:0000313" key="13">
    <source>
        <dbReference type="EMBL" id="OQR67938.1"/>
    </source>
</evidence>
<dbReference type="FunFam" id="3.80.10.10:FF:001164">
    <property type="entry name" value="GH01279p"/>
    <property type="match status" value="1"/>
</dbReference>
<dbReference type="PROSITE" id="PS50104">
    <property type="entry name" value="TIR"/>
    <property type="match status" value="1"/>
</dbReference>
<dbReference type="SUPFAM" id="SSF52200">
    <property type="entry name" value="Toll/Interleukin receptor TIR domain"/>
    <property type="match status" value="1"/>
</dbReference>
<dbReference type="AlphaFoldDB" id="A0A1V9X3F4"/>
<dbReference type="InterPro" id="IPR050467">
    <property type="entry name" value="LRFN"/>
</dbReference>
<dbReference type="InParanoid" id="A0A1V9X3F4"/>
<dbReference type="PROSITE" id="PS51257">
    <property type="entry name" value="PROKAR_LIPOPROTEIN"/>
    <property type="match status" value="1"/>
</dbReference>
<dbReference type="Gene3D" id="3.80.10.10">
    <property type="entry name" value="Ribonuclease Inhibitor"/>
    <property type="match status" value="7"/>
</dbReference>
<dbReference type="Pfam" id="PF00560">
    <property type="entry name" value="LRR_1"/>
    <property type="match status" value="1"/>
</dbReference>
<keyword evidence="9 11" id="KW-0472">Membrane</keyword>
<evidence type="ECO:0000256" key="1">
    <source>
        <dbReference type="ARBA" id="ARBA00004236"/>
    </source>
</evidence>